<dbReference type="GO" id="GO:0046656">
    <property type="term" value="P:folic acid biosynthetic process"/>
    <property type="evidence" value="ECO:0007669"/>
    <property type="project" value="UniProtKB-KW"/>
</dbReference>
<evidence type="ECO:0000256" key="10">
    <source>
        <dbReference type="ARBA" id="ARBA00022909"/>
    </source>
</evidence>
<dbReference type="EMBL" id="VDUX01000005">
    <property type="protein sequence ID" value="TXL58103.1"/>
    <property type="molecule type" value="Genomic_DNA"/>
</dbReference>
<dbReference type="GO" id="GO:0005829">
    <property type="term" value="C:cytosol"/>
    <property type="evidence" value="ECO:0007669"/>
    <property type="project" value="TreeGrafter"/>
</dbReference>
<dbReference type="InterPro" id="IPR000489">
    <property type="entry name" value="Pterin-binding_dom"/>
</dbReference>
<comment type="similarity">
    <text evidence="4">Belongs to the DHPS family.</text>
</comment>
<comment type="catalytic activity">
    <reaction evidence="1">
        <text>(7,8-dihydropterin-6-yl)methyl diphosphate + 4-aminobenzoate = 7,8-dihydropteroate + diphosphate</text>
        <dbReference type="Rhea" id="RHEA:19949"/>
        <dbReference type="ChEBI" id="CHEBI:17836"/>
        <dbReference type="ChEBI" id="CHEBI:17839"/>
        <dbReference type="ChEBI" id="CHEBI:33019"/>
        <dbReference type="ChEBI" id="CHEBI:72950"/>
        <dbReference type="EC" id="2.5.1.15"/>
    </reaction>
</comment>
<evidence type="ECO:0000256" key="2">
    <source>
        <dbReference type="ARBA" id="ARBA00001946"/>
    </source>
</evidence>
<dbReference type="PROSITE" id="PS00793">
    <property type="entry name" value="DHPS_2"/>
    <property type="match status" value="1"/>
</dbReference>
<keyword evidence="8" id="KW-0479">Metal-binding</keyword>
<comment type="caution">
    <text evidence="13">The sequence shown here is derived from an EMBL/GenBank/DDBJ whole genome shotgun (WGS) entry which is preliminary data.</text>
</comment>
<dbReference type="PROSITE" id="PS50972">
    <property type="entry name" value="PTERIN_BINDING"/>
    <property type="match status" value="1"/>
</dbReference>
<evidence type="ECO:0000313" key="13">
    <source>
        <dbReference type="EMBL" id="TXL58103.1"/>
    </source>
</evidence>
<dbReference type="GO" id="GO:0004156">
    <property type="term" value="F:dihydropteroate synthase activity"/>
    <property type="evidence" value="ECO:0007669"/>
    <property type="project" value="UniProtKB-EC"/>
</dbReference>
<proteinExistence type="inferred from homology"/>
<keyword evidence="14" id="KW-1185">Reference proteome</keyword>
<evidence type="ECO:0000256" key="11">
    <source>
        <dbReference type="ARBA" id="ARBA00030193"/>
    </source>
</evidence>
<dbReference type="OrthoDB" id="9811744at2"/>
<dbReference type="CDD" id="cd00739">
    <property type="entry name" value="DHPS"/>
    <property type="match status" value="1"/>
</dbReference>
<dbReference type="Proteomes" id="UP000321571">
    <property type="component" value="Unassembled WGS sequence"/>
</dbReference>
<dbReference type="Gene3D" id="3.20.20.20">
    <property type="entry name" value="Dihydropteroate synthase-like"/>
    <property type="match status" value="1"/>
</dbReference>
<evidence type="ECO:0000256" key="7">
    <source>
        <dbReference type="ARBA" id="ARBA00022679"/>
    </source>
</evidence>
<dbReference type="NCBIfam" id="TIGR01496">
    <property type="entry name" value="DHPS"/>
    <property type="match status" value="1"/>
</dbReference>
<dbReference type="InterPro" id="IPR011005">
    <property type="entry name" value="Dihydropteroate_synth-like_sf"/>
</dbReference>
<name>A0A5C8NGR4_9ACTN</name>
<evidence type="ECO:0000256" key="6">
    <source>
        <dbReference type="ARBA" id="ARBA00016919"/>
    </source>
</evidence>
<evidence type="ECO:0000256" key="4">
    <source>
        <dbReference type="ARBA" id="ARBA00009503"/>
    </source>
</evidence>
<sequence length="266" mass="28162">MGVVNVTPDSFSDGGRWLDPPTAVRHGLDLVAQGADLVDVGGESTRPGALRIDAEEELRRVIPVVTGLVAEGVTVSVDTMRSEVAERALEAGASLVNDVSGGRADPRMTKLAAQAGVPIVLMHWRGHSDSMQKLTQYDDVVADVVRELTAQVDAALGAGVRPEQVVVDPGLGFSKTGDQNWTVLANLHAFTELGYPVMVAASRKRFLGELLAEGDELRPTDDREDATAALTTVAARAGVWCVRVHEAGPSADAVRVVARLAQEEGR</sequence>
<dbReference type="PANTHER" id="PTHR20941:SF1">
    <property type="entry name" value="FOLIC ACID SYNTHESIS PROTEIN FOL1"/>
    <property type="match status" value="1"/>
</dbReference>
<protein>
    <recommendedName>
        <fullName evidence="6">Dihydropteroate synthase</fullName>
        <ecNumber evidence="5">2.5.1.15</ecNumber>
    </recommendedName>
    <alternativeName>
        <fullName evidence="11">Dihydropteroate pyrophosphorylase</fullName>
    </alternativeName>
</protein>
<dbReference type="GO" id="GO:0046872">
    <property type="term" value="F:metal ion binding"/>
    <property type="evidence" value="ECO:0007669"/>
    <property type="project" value="UniProtKB-KW"/>
</dbReference>
<dbReference type="SUPFAM" id="SSF51717">
    <property type="entry name" value="Dihydropteroate synthetase-like"/>
    <property type="match status" value="1"/>
</dbReference>
<dbReference type="InterPro" id="IPR045031">
    <property type="entry name" value="DHP_synth-like"/>
</dbReference>
<evidence type="ECO:0000256" key="8">
    <source>
        <dbReference type="ARBA" id="ARBA00022723"/>
    </source>
</evidence>
<keyword evidence="9" id="KW-0460">Magnesium</keyword>
<dbReference type="FunFam" id="3.20.20.20:FF:000006">
    <property type="entry name" value="Dihydropteroate synthase"/>
    <property type="match status" value="1"/>
</dbReference>
<dbReference type="AlphaFoldDB" id="A0A5C8NGR4"/>
<gene>
    <name evidence="13" type="primary">folP</name>
    <name evidence="13" type="ORF">FHP06_11275</name>
</gene>
<evidence type="ECO:0000259" key="12">
    <source>
        <dbReference type="PROSITE" id="PS50972"/>
    </source>
</evidence>
<organism evidence="13 14">
    <name type="scientific">Aeromicrobium terrae</name>
    <dbReference type="NCBI Taxonomy" id="2498846"/>
    <lineage>
        <taxon>Bacteria</taxon>
        <taxon>Bacillati</taxon>
        <taxon>Actinomycetota</taxon>
        <taxon>Actinomycetes</taxon>
        <taxon>Propionibacteriales</taxon>
        <taxon>Nocardioidaceae</taxon>
        <taxon>Aeromicrobium</taxon>
    </lineage>
</organism>
<comment type="pathway">
    <text evidence="3">Cofactor biosynthesis; tetrahydrofolate biosynthesis; 7,8-dihydrofolate from 2-amino-4-hydroxy-6-hydroxymethyl-7,8-dihydropteridine diphosphate and 4-aminobenzoate: step 1/2.</text>
</comment>
<dbReference type="PANTHER" id="PTHR20941">
    <property type="entry name" value="FOLATE SYNTHESIS PROTEINS"/>
    <property type="match status" value="1"/>
</dbReference>
<evidence type="ECO:0000313" key="14">
    <source>
        <dbReference type="Proteomes" id="UP000321571"/>
    </source>
</evidence>
<comment type="cofactor">
    <cofactor evidence="2">
        <name>Mg(2+)</name>
        <dbReference type="ChEBI" id="CHEBI:18420"/>
    </cofactor>
</comment>
<keyword evidence="10" id="KW-0289">Folate biosynthesis</keyword>
<evidence type="ECO:0000256" key="1">
    <source>
        <dbReference type="ARBA" id="ARBA00000012"/>
    </source>
</evidence>
<evidence type="ECO:0000256" key="9">
    <source>
        <dbReference type="ARBA" id="ARBA00022842"/>
    </source>
</evidence>
<reference evidence="13 14" key="1">
    <citation type="submission" date="2019-06" db="EMBL/GenBank/DDBJ databases">
        <title>Aeromicrobium sp. nov., isolated from a maize field.</title>
        <authorList>
            <person name="Lin S.-Y."/>
            <person name="Tsai C.-F."/>
            <person name="Young C.-C."/>
        </authorList>
    </citation>
    <scope>NUCLEOTIDE SEQUENCE [LARGE SCALE GENOMIC DNA]</scope>
    <source>
        <strain evidence="13 14">CC-CFT486</strain>
    </source>
</reference>
<keyword evidence="7 13" id="KW-0808">Transferase</keyword>
<dbReference type="GO" id="GO:0046654">
    <property type="term" value="P:tetrahydrofolate biosynthetic process"/>
    <property type="evidence" value="ECO:0007669"/>
    <property type="project" value="TreeGrafter"/>
</dbReference>
<dbReference type="Pfam" id="PF00809">
    <property type="entry name" value="Pterin_bind"/>
    <property type="match status" value="1"/>
</dbReference>
<dbReference type="InterPro" id="IPR006390">
    <property type="entry name" value="DHP_synth_dom"/>
</dbReference>
<feature type="domain" description="Pterin-binding" evidence="12">
    <location>
        <begin position="1"/>
        <end position="255"/>
    </location>
</feature>
<dbReference type="EC" id="2.5.1.15" evidence="5"/>
<accession>A0A5C8NGR4</accession>
<evidence type="ECO:0000256" key="5">
    <source>
        <dbReference type="ARBA" id="ARBA00012458"/>
    </source>
</evidence>
<evidence type="ECO:0000256" key="3">
    <source>
        <dbReference type="ARBA" id="ARBA00004763"/>
    </source>
</evidence>